<protein>
    <submittedName>
        <fullName evidence="2">Uncharacterized protein</fullName>
    </submittedName>
</protein>
<name>A0A1Y1KLN4_PHOPY</name>
<evidence type="ECO:0000313" key="4">
    <source>
        <dbReference type="Proteomes" id="UP000327044"/>
    </source>
</evidence>
<evidence type="ECO:0000313" key="3">
    <source>
        <dbReference type="EMBL" id="KAB0791923.1"/>
    </source>
</evidence>
<dbReference type="Gene3D" id="1.10.238.20">
    <property type="entry name" value="Pheromone/general odorant binding protein domain"/>
    <property type="match status" value="1"/>
</dbReference>
<dbReference type="GO" id="GO:0005549">
    <property type="term" value="F:odorant binding"/>
    <property type="evidence" value="ECO:0007669"/>
    <property type="project" value="InterPro"/>
</dbReference>
<organism evidence="2">
    <name type="scientific">Photinus pyralis</name>
    <name type="common">Common eastern firefly</name>
    <name type="synonym">Lampyris pyralis</name>
    <dbReference type="NCBI Taxonomy" id="7054"/>
    <lineage>
        <taxon>Eukaryota</taxon>
        <taxon>Metazoa</taxon>
        <taxon>Ecdysozoa</taxon>
        <taxon>Arthropoda</taxon>
        <taxon>Hexapoda</taxon>
        <taxon>Insecta</taxon>
        <taxon>Pterygota</taxon>
        <taxon>Neoptera</taxon>
        <taxon>Endopterygota</taxon>
        <taxon>Coleoptera</taxon>
        <taxon>Polyphaga</taxon>
        <taxon>Elateriformia</taxon>
        <taxon>Elateroidea</taxon>
        <taxon>Lampyridae</taxon>
        <taxon>Lampyrinae</taxon>
        <taxon>Photinus</taxon>
    </lineage>
</organism>
<evidence type="ECO:0000313" key="2">
    <source>
        <dbReference type="EMBL" id="JAV61508.1"/>
    </source>
</evidence>
<dbReference type="EMBL" id="GEZM01081850">
    <property type="protein sequence ID" value="JAV61509.1"/>
    <property type="molecule type" value="Transcribed_RNA"/>
</dbReference>
<reference evidence="3" key="3">
    <citation type="submission" date="2019-08" db="EMBL/GenBank/DDBJ databases">
        <authorList>
            <consortium name="Photinus pyralis genome working group"/>
            <person name="Fallon T.R."/>
            <person name="Sander Lower S.E."/>
            <person name="Weng J.-K."/>
        </authorList>
    </citation>
    <scope>NUCLEOTIDE SEQUENCE</scope>
    <source>
        <strain evidence="3">1611_PpyrPB1</strain>
        <tissue evidence="3">Whole body</tissue>
    </source>
</reference>
<keyword evidence="4" id="KW-1185">Reference proteome</keyword>
<dbReference type="InParanoid" id="A0A1Y1KLN4"/>
<dbReference type="EMBL" id="VVIM01000011">
    <property type="protein sequence ID" value="KAB0791923.1"/>
    <property type="molecule type" value="Genomic_DNA"/>
</dbReference>
<dbReference type="Pfam" id="PF01395">
    <property type="entry name" value="PBP_GOBP"/>
    <property type="match status" value="1"/>
</dbReference>
<proteinExistence type="predicted"/>
<evidence type="ECO:0000256" key="1">
    <source>
        <dbReference type="SAM" id="SignalP"/>
    </source>
</evidence>
<dbReference type="Proteomes" id="UP000327044">
    <property type="component" value="Unassembled WGS sequence"/>
</dbReference>
<sequence length="134" mass="15052">MNTHTLFVAILLVGAVQSRRVTQETYDIFFQLIEPYYPNCLVEAGITPGYAKDVVITAFVPDEANVKQYFDCLYVAMDLFLENGEFSREKVIGLASYMTEALVDECMPLTEREVLRVDKSLALANCLINALAID</sequence>
<gene>
    <name evidence="3" type="ORF">PPYR_03723</name>
</gene>
<feature type="chain" id="PRO_5011907277" evidence="1">
    <location>
        <begin position="19"/>
        <end position="134"/>
    </location>
</feature>
<reference evidence="2" key="1">
    <citation type="journal article" date="2016" name="Sci. Rep.">
        <title>Molecular characterization of firefly nuptial gifts: a multi-omics approach sheds light on postcopulatory sexual selection.</title>
        <authorList>
            <person name="Al-Wathiqui N."/>
            <person name="Fallon T.R."/>
            <person name="South A."/>
            <person name="Weng J.K."/>
            <person name="Lewis S.M."/>
        </authorList>
    </citation>
    <scope>NUCLEOTIDE SEQUENCE</scope>
</reference>
<reference evidence="3 4" key="2">
    <citation type="journal article" date="2018" name="Elife">
        <title>Firefly genomes illuminate parallel origins of bioluminescence in beetles.</title>
        <authorList>
            <person name="Fallon T.R."/>
            <person name="Lower S.E."/>
            <person name="Chang C.H."/>
            <person name="Bessho-Uehara M."/>
            <person name="Martin G.J."/>
            <person name="Bewick A.J."/>
            <person name="Behringer M."/>
            <person name="Debat H.J."/>
            <person name="Wong I."/>
            <person name="Day J.C."/>
            <person name="Suvorov A."/>
            <person name="Silva C.J."/>
            <person name="Stanger-Hall K.F."/>
            <person name="Hall D.W."/>
            <person name="Schmitz R.J."/>
            <person name="Nelson D.R."/>
            <person name="Lewis S.M."/>
            <person name="Shigenobu S."/>
            <person name="Bybee S.M."/>
            <person name="Larracuente A.M."/>
            <person name="Oba Y."/>
            <person name="Weng J.K."/>
        </authorList>
    </citation>
    <scope>NUCLEOTIDE SEQUENCE [LARGE SCALE GENOMIC DNA]</scope>
    <source>
        <strain evidence="3">1611_PpyrPB1</strain>
        <tissue evidence="3">Whole body</tissue>
    </source>
</reference>
<dbReference type="SUPFAM" id="SSF47565">
    <property type="entry name" value="Insect pheromone/odorant-binding proteins"/>
    <property type="match status" value="1"/>
</dbReference>
<dbReference type="InterPro" id="IPR006170">
    <property type="entry name" value="PBP/GOBP"/>
</dbReference>
<feature type="signal peptide" evidence="1">
    <location>
        <begin position="1"/>
        <end position="18"/>
    </location>
</feature>
<dbReference type="AlphaFoldDB" id="A0A1Y1KLN4"/>
<dbReference type="EMBL" id="GEZM01081851">
    <property type="protein sequence ID" value="JAV61508.1"/>
    <property type="molecule type" value="Transcribed_RNA"/>
</dbReference>
<accession>A0A1Y1KLN4</accession>
<dbReference type="InterPro" id="IPR036728">
    <property type="entry name" value="PBP_GOBP_sf"/>
</dbReference>
<keyword evidence="1" id="KW-0732">Signal</keyword>